<proteinExistence type="predicted"/>
<protein>
    <submittedName>
        <fullName evidence="2">SFRICE_035191</fullName>
    </submittedName>
</protein>
<organism evidence="2">
    <name type="scientific">Spodoptera frugiperda</name>
    <name type="common">Fall armyworm</name>
    <dbReference type="NCBI Taxonomy" id="7108"/>
    <lineage>
        <taxon>Eukaryota</taxon>
        <taxon>Metazoa</taxon>
        <taxon>Ecdysozoa</taxon>
        <taxon>Arthropoda</taxon>
        <taxon>Hexapoda</taxon>
        <taxon>Insecta</taxon>
        <taxon>Pterygota</taxon>
        <taxon>Neoptera</taxon>
        <taxon>Endopterygota</taxon>
        <taxon>Lepidoptera</taxon>
        <taxon>Glossata</taxon>
        <taxon>Ditrysia</taxon>
        <taxon>Noctuoidea</taxon>
        <taxon>Noctuidae</taxon>
        <taxon>Amphipyrinae</taxon>
        <taxon>Spodoptera</taxon>
    </lineage>
</organism>
<reference evidence="2" key="1">
    <citation type="submission" date="2016-07" db="EMBL/GenBank/DDBJ databases">
        <authorList>
            <person name="Bretaudeau A."/>
        </authorList>
    </citation>
    <scope>NUCLEOTIDE SEQUENCE</scope>
    <source>
        <strain evidence="2">Rice</strain>
        <tissue evidence="2">Whole body</tissue>
    </source>
</reference>
<sequence length="196" mass="22484">MGFRIIAFVLIVIWFGTQTVQANRRHCGCLKAYQIAACDAVFSPRAMEVTCCHPMKTFVDTNNQCLDELDTDEFTCAVSKCATGKYNFTTRDNIDLKKVKHVLQNISDSDPETTPLVKEIKKNCFDNRYLRYVTSDPCCDNMKYEVCAYVSCLMGCQKFYTHPHRCRRLAINVAICKPILQKYLDYINGESTCYSK</sequence>
<dbReference type="EMBL" id="ODYU01012041">
    <property type="protein sequence ID" value="SOQ58130.1"/>
    <property type="molecule type" value="Genomic_DNA"/>
</dbReference>
<dbReference type="AlphaFoldDB" id="A0A2H1WYH8"/>
<keyword evidence="1" id="KW-0732">Signal</keyword>
<feature type="signal peptide" evidence="1">
    <location>
        <begin position="1"/>
        <end position="22"/>
    </location>
</feature>
<evidence type="ECO:0000313" key="2">
    <source>
        <dbReference type="EMBL" id="SOQ58130.1"/>
    </source>
</evidence>
<gene>
    <name evidence="2" type="ORF">SFRICE_035191</name>
</gene>
<accession>A0A2H1WYH8</accession>
<feature type="chain" id="PRO_5013950845" evidence="1">
    <location>
        <begin position="23"/>
        <end position="196"/>
    </location>
</feature>
<name>A0A2H1WYH8_SPOFR</name>
<evidence type="ECO:0000256" key="1">
    <source>
        <dbReference type="SAM" id="SignalP"/>
    </source>
</evidence>